<evidence type="ECO:0000256" key="2">
    <source>
        <dbReference type="ARBA" id="ARBA00006117"/>
    </source>
</evidence>
<dbReference type="EMBL" id="AZEL01000011">
    <property type="protein sequence ID" value="KRL24183.1"/>
    <property type="molecule type" value="Genomic_DNA"/>
</dbReference>
<evidence type="ECO:0000256" key="8">
    <source>
        <dbReference type="SAM" id="Phobius"/>
    </source>
</evidence>
<evidence type="ECO:0000256" key="6">
    <source>
        <dbReference type="ARBA" id="ARBA00022989"/>
    </source>
</evidence>
<feature type="transmembrane region" description="Helical" evidence="8">
    <location>
        <begin position="15"/>
        <end position="34"/>
    </location>
</feature>
<dbReference type="Proteomes" id="UP000051311">
    <property type="component" value="Unassembled WGS sequence"/>
</dbReference>
<dbReference type="InterPro" id="IPR037185">
    <property type="entry name" value="EmrE-like"/>
</dbReference>
<proteinExistence type="inferred from homology"/>
<comment type="subcellular location">
    <subcellularLocation>
        <location evidence="1">Cell membrane</location>
        <topology evidence="1">Multi-pass membrane protein</topology>
    </subcellularLocation>
</comment>
<evidence type="ECO:0000256" key="1">
    <source>
        <dbReference type="ARBA" id="ARBA00004651"/>
    </source>
</evidence>
<gene>
    <name evidence="9" type="ORF">FC37_GL000531</name>
</gene>
<dbReference type="eggNOG" id="COG4975">
    <property type="taxonomic scope" value="Bacteria"/>
</dbReference>
<accession>A0A0R1NVF4</accession>
<dbReference type="InterPro" id="IPR010651">
    <property type="entry name" value="Sugar_transport"/>
</dbReference>
<evidence type="ECO:0000313" key="9">
    <source>
        <dbReference type="EMBL" id="KRL24183.1"/>
    </source>
</evidence>
<keyword evidence="5 8" id="KW-0812">Transmembrane</keyword>
<comment type="caution">
    <text evidence="9">The sequence shown here is derived from an EMBL/GenBank/DDBJ whole genome shotgun (WGS) entry which is preliminary data.</text>
</comment>
<feature type="transmembrane region" description="Helical" evidence="8">
    <location>
        <begin position="69"/>
        <end position="87"/>
    </location>
</feature>
<reference evidence="9 10" key="1">
    <citation type="journal article" date="2015" name="Genome Announc.">
        <title>Expanding the biotechnology potential of lactobacilli through comparative genomics of 213 strains and associated genera.</title>
        <authorList>
            <person name="Sun Z."/>
            <person name="Harris H.M."/>
            <person name="McCann A."/>
            <person name="Guo C."/>
            <person name="Argimon S."/>
            <person name="Zhang W."/>
            <person name="Yang X."/>
            <person name="Jeffery I.B."/>
            <person name="Cooney J.C."/>
            <person name="Kagawa T.F."/>
            <person name="Liu W."/>
            <person name="Song Y."/>
            <person name="Salvetti E."/>
            <person name="Wrobel A."/>
            <person name="Rasinkangas P."/>
            <person name="Parkhill J."/>
            <person name="Rea M.C."/>
            <person name="O'Sullivan O."/>
            <person name="Ritari J."/>
            <person name="Douillard F.P."/>
            <person name="Paul Ross R."/>
            <person name="Yang R."/>
            <person name="Briner A.E."/>
            <person name="Felis G.E."/>
            <person name="de Vos W.M."/>
            <person name="Barrangou R."/>
            <person name="Klaenhammer T.R."/>
            <person name="Caufield P.W."/>
            <person name="Cui Y."/>
            <person name="Zhang H."/>
            <person name="O'Toole P.W."/>
        </authorList>
    </citation>
    <scope>NUCLEOTIDE SEQUENCE [LARGE SCALE GENOMIC DNA]</scope>
    <source>
        <strain evidence="9 10">DSM 10532</strain>
    </source>
</reference>
<dbReference type="SUPFAM" id="SSF103481">
    <property type="entry name" value="Multidrug resistance efflux transporter EmrE"/>
    <property type="match status" value="1"/>
</dbReference>
<keyword evidence="6 8" id="KW-1133">Transmembrane helix</keyword>
<comment type="similarity">
    <text evidence="2">Belongs to the GRP transporter (TC 2.A.7.5) family.</text>
</comment>
<evidence type="ECO:0000256" key="5">
    <source>
        <dbReference type="ARBA" id="ARBA00022692"/>
    </source>
</evidence>
<dbReference type="GO" id="GO:0005886">
    <property type="term" value="C:plasma membrane"/>
    <property type="evidence" value="ECO:0007669"/>
    <property type="project" value="UniProtKB-SubCell"/>
</dbReference>
<feature type="transmembrane region" description="Helical" evidence="8">
    <location>
        <begin position="40"/>
        <end position="62"/>
    </location>
</feature>
<organism evidence="9 10">
    <name type="scientific">Lactobacillus gallinarum DSM 10532 = JCM 2011</name>
    <dbReference type="NCBI Taxonomy" id="1423748"/>
    <lineage>
        <taxon>Bacteria</taxon>
        <taxon>Bacillati</taxon>
        <taxon>Bacillota</taxon>
        <taxon>Bacilli</taxon>
        <taxon>Lactobacillales</taxon>
        <taxon>Lactobacillaceae</taxon>
        <taxon>Lactobacillus</taxon>
    </lineage>
</organism>
<evidence type="ECO:0000313" key="10">
    <source>
        <dbReference type="Proteomes" id="UP000051311"/>
    </source>
</evidence>
<dbReference type="STRING" id="1423748.FC37_GL000531"/>
<dbReference type="AlphaFoldDB" id="A0A0R1NVF4"/>
<keyword evidence="7 8" id="KW-0472">Membrane</keyword>
<dbReference type="Pfam" id="PF06800">
    <property type="entry name" value="Sugar_transport"/>
    <property type="match status" value="1"/>
</dbReference>
<evidence type="ECO:0000256" key="4">
    <source>
        <dbReference type="ARBA" id="ARBA00022597"/>
    </source>
</evidence>
<dbReference type="GO" id="GO:0015144">
    <property type="term" value="F:carbohydrate transmembrane transporter activity"/>
    <property type="evidence" value="ECO:0007669"/>
    <property type="project" value="InterPro"/>
</dbReference>
<sequence length="88" mass="9562">MVSHQTKVLKEKTTWLNIFSGFSFGIAAFAYIFSAQLNGVITAFIYSQLCVIISTLGGIFFIGENKTKLELVATFVGLILIIIGAAIQ</sequence>
<evidence type="ECO:0000256" key="7">
    <source>
        <dbReference type="ARBA" id="ARBA00023136"/>
    </source>
</evidence>
<protein>
    <recommendedName>
        <fullName evidence="11">Transmembrane protein</fullName>
    </recommendedName>
</protein>
<keyword evidence="4" id="KW-0762">Sugar transport</keyword>
<dbReference type="PATRIC" id="fig|1423748.3.peg.560"/>
<evidence type="ECO:0000256" key="3">
    <source>
        <dbReference type="ARBA" id="ARBA00022448"/>
    </source>
</evidence>
<evidence type="ECO:0008006" key="11">
    <source>
        <dbReference type="Google" id="ProtNLM"/>
    </source>
</evidence>
<keyword evidence="3" id="KW-0813">Transport</keyword>
<name>A0A0R1NVF4_9LACO</name>